<feature type="chain" id="PRO_5042139219" description="Chitin-binding type-2 domain-containing protein" evidence="3">
    <location>
        <begin position="23"/>
        <end position="376"/>
    </location>
</feature>
<dbReference type="PROSITE" id="PS50940">
    <property type="entry name" value="CHIT_BIND_II"/>
    <property type="match status" value="1"/>
</dbReference>
<name>A0AAD9JTA3_RIDPI</name>
<comment type="caution">
    <text evidence="5">The sequence shown here is derived from an EMBL/GenBank/DDBJ whole genome shotgun (WGS) entry which is preliminary data.</text>
</comment>
<dbReference type="InterPro" id="IPR006558">
    <property type="entry name" value="LamG-like"/>
</dbReference>
<dbReference type="Gene3D" id="2.170.140.10">
    <property type="entry name" value="Chitin binding domain"/>
    <property type="match status" value="1"/>
</dbReference>
<dbReference type="Gene3D" id="2.60.120.200">
    <property type="match status" value="1"/>
</dbReference>
<protein>
    <recommendedName>
        <fullName evidence="4">Chitin-binding type-2 domain-containing protein</fullName>
    </recommendedName>
</protein>
<dbReference type="SUPFAM" id="SSF49899">
    <property type="entry name" value="Concanavalin A-like lectins/glucanases"/>
    <property type="match status" value="1"/>
</dbReference>
<dbReference type="SMART" id="SM00494">
    <property type="entry name" value="ChtBD2"/>
    <property type="match status" value="1"/>
</dbReference>
<keyword evidence="1 3" id="KW-0732">Signal</keyword>
<dbReference type="GO" id="GO:0005576">
    <property type="term" value="C:extracellular region"/>
    <property type="evidence" value="ECO:0007669"/>
    <property type="project" value="InterPro"/>
</dbReference>
<evidence type="ECO:0000256" key="3">
    <source>
        <dbReference type="SAM" id="SignalP"/>
    </source>
</evidence>
<keyword evidence="2" id="KW-1015">Disulfide bond</keyword>
<dbReference type="SUPFAM" id="SSF57625">
    <property type="entry name" value="Invertebrate chitin-binding proteins"/>
    <property type="match status" value="1"/>
</dbReference>
<dbReference type="InterPro" id="IPR036508">
    <property type="entry name" value="Chitin-bd_dom_sf"/>
</dbReference>
<sequence length="376" mass="41743">MNSARFSFFLLCSVALNVYATAAYSVQWDLLSSPAPWPTDSPWKTWVDSTFVLTAPWEATKCFHAWFNAGVPIPSPITFDAQSECPLCAPSTAAPGFAADPNDCQRFYKCVPHGGVWTAHHMKCPDCQFWDQRILTCVPVFSGTNCPNYTYTGPTAIPTFIPEKRLITCLTFDGLKGVQGSNGISVKNTGVNIVSLPLCKHGKCAEFDNRSVLEIPYFVNNYDHFKQFSISFFYRLDGGSTYQGLIINNVCGLTPTGKSSVFLTSPNVDKLNVGLKSKADILAQASDLLAYDNEWHHVVMSWDGQYMRVYVDGECKATRNFAGPIKNSMCPMMIGNLMCETEDCSFTGYMDEICFYKSALTCDEVQIIYENPGTSF</sequence>
<evidence type="ECO:0000259" key="4">
    <source>
        <dbReference type="PROSITE" id="PS50940"/>
    </source>
</evidence>
<dbReference type="InterPro" id="IPR002557">
    <property type="entry name" value="Chitin-bd_dom"/>
</dbReference>
<evidence type="ECO:0000313" key="6">
    <source>
        <dbReference type="Proteomes" id="UP001209878"/>
    </source>
</evidence>
<dbReference type="EMBL" id="JAODUO010001815">
    <property type="protein sequence ID" value="KAK2158188.1"/>
    <property type="molecule type" value="Genomic_DNA"/>
</dbReference>
<reference evidence="5" key="1">
    <citation type="journal article" date="2023" name="Mol. Biol. Evol.">
        <title>Third-Generation Sequencing Reveals the Adaptive Role of the Epigenome in Three Deep-Sea Polychaetes.</title>
        <authorList>
            <person name="Perez M."/>
            <person name="Aroh O."/>
            <person name="Sun Y."/>
            <person name="Lan Y."/>
            <person name="Juniper S.K."/>
            <person name="Young C.R."/>
            <person name="Angers B."/>
            <person name="Qian P.Y."/>
        </authorList>
    </citation>
    <scope>NUCLEOTIDE SEQUENCE</scope>
    <source>
        <strain evidence="5">R07B-5</strain>
    </source>
</reference>
<feature type="signal peptide" evidence="3">
    <location>
        <begin position="1"/>
        <end position="22"/>
    </location>
</feature>
<dbReference type="AlphaFoldDB" id="A0AAD9JTA3"/>
<dbReference type="Pfam" id="PF13385">
    <property type="entry name" value="Laminin_G_3"/>
    <property type="match status" value="1"/>
</dbReference>
<dbReference type="Pfam" id="PF01607">
    <property type="entry name" value="CBM_14"/>
    <property type="match status" value="1"/>
</dbReference>
<organism evidence="5 6">
    <name type="scientific">Ridgeia piscesae</name>
    <name type="common">Tubeworm</name>
    <dbReference type="NCBI Taxonomy" id="27915"/>
    <lineage>
        <taxon>Eukaryota</taxon>
        <taxon>Metazoa</taxon>
        <taxon>Spiralia</taxon>
        <taxon>Lophotrochozoa</taxon>
        <taxon>Annelida</taxon>
        <taxon>Polychaeta</taxon>
        <taxon>Sedentaria</taxon>
        <taxon>Canalipalpata</taxon>
        <taxon>Sabellida</taxon>
        <taxon>Siboglinidae</taxon>
        <taxon>Ridgeia</taxon>
    </lineage>
</organism>
<dbReference type="InterPro" id="IPR013320">
    <property type="entry name" value="ConA-like_dom_sf"/>
</dbReference>
<dbReference type="GO" id="GO:0008061">
    <property type="term" value="F:chitin binding"/>
    <property type="evidence" value="ECO:0007669"/>
    <property type="project" value="InterPro"/>
</dbReference>
<dbReference type="Proteomes" id="UP001209878">
    <property type="component" value="Unassembled WGS sequence"/>
</dbReference>
<proteinExistence type="predicted"/>
<accession>A0AAD9JTA3</accession>
<evidence type="ECO:0000313" key="5">
    <source>
        <dbReference type="EMBL" id="KAK2158188.1"/>
    </source>
</evidence>
<dbReference type="SMART" id="SM00560">
    <property type="entry name" value="LamGL"/>
    <property type="match status" value="1"/>
</dbReference>
<feature type="domain" description="Chitin-binding type-2" evidence="4">
    <location>
        <begin position="85"/>
        <end position="148"/>
    </location>
</feature>
<gene>
    <name evidence="5" type="ORF">NP493_1816g00020</name>
</gene>
<keyword evidence="6" id="KW-1185">Reference proteome</keyword>
<evidence type="ECO:0000256" key="2">
    <source>
        <dbReference type="ARBA" id="ARBA00023157"/>
    </source>
</evidence>
<evidence type="ECO:0000256" key="1">
    <source>
        <dbReference type="ARBA" id="ARBA00022729"/>
    </source>
</evidence>